<dbReference type="Gene3D" id="3.30.450.20">
    <property type="entry name" value="PAS domain"/>
    <property type="match status" value="1"/>
</dbReference>
<dbReference type="Gene3D" id="1.10.10.60">
    <property type="entry name" value="Homeodomain-like"/>
    <property type="match status" value="1"/>
</dbReference>
<dbReference type="CDD" id="cd00130">
    <property type="entry name" value="PAS"/>
    <property type="match status" value="1"/>
</dbReference>
<accession>A0A858BRP1</accession>
<dbReference type="SUPFAM" id="SSF52540">
    <property type="entry name" value="P-loop containing nucleoside triphosphate hydrolases"/>
    <property type="match status" value="1"/>
</dbReference>
<keyword evidence="5" id="KW-0175">Coiled coil</keyword>
<protein>
    <submittedName>
        <fullName evidence="8">PAS domain-containing protein</fullName>
    </submittedName>
</protein>
<organism evidence="8 9">
    <name type="scientific">Aminipila butyrica</name>
    <dbReference type="NCBI Taxonomy" id="433296"/>
    <lineage>
        <taxon>Bacteria</taxon>
        <taxon>Bacillati</taxon>
        <taxon>Bacillota</taxon>
        <taxon>Clostridia</taxon>
        <taxon>Peptostreptococcales</taxon>
        <taxon>Anaerovoracaceae</taxon>
        <taxon>Aminipila</taxon>
    </lineage>
</organism>
<dbReference type="Pfam" id="PF00158">
    <property type="entry name" value="Sigma54_activat"/>
    <property type="match status" value="1"/>
</dbReference>
<dbReference type="Gene3D" id="3.40.50.300">
    <property type="entry name" value="P-loop containing nucleotide triphosphate hydrolases"/>
    <property type="match status" value="1"/>
</dbReference>
<evidence type="ECO:0000313" key="8">
    <source>
        <dbReference type="EMBL" id="QIB67859.1"/>
    </source>
</evidence>
<evidence type="ECO:0000256" key="3">
    <source>
        <dbReference type="ARBA" id="ARBA00023015"/>
    </source>
</evidence>
<keyword evidence="1" id="KW-0547">Nucleotide-binding</keyword>
<dbReference type="Pfam" id="PF25601">
    <property type="entry name" value="AAA_lid_14"/>
    <property type="match status" value="1"/>
</dbReference>
<dbReference type="FunFam" id="3.40.50.300:FF:000006">
    <property type="entry name" value="DNA-binding transcriptional regulator NtrC"/>
    <property type="match status" value="1"/>
</dbReference>
<dbReference type="SMART" id="SM00091">
    <property type="entry name" value="PAS"/>
    <property type="match status" value="1"/>
</dbReference>
<name>A0A858BRP1_9FIRM</name>
<reference evidence="8 9" key="1">
    <citation type="submission" date="2020-02" db="EMBL/GenBank/DDBJ databases">
        <authorList>
            <person name="Kim Y.B."/>
            <person name="Roh S.W."/>
        </authorList>
    </citation>
    <scope>NUCLEOTIDE SEQUENCE [LARGE SCALE GENOMIC DNA]</scope>
    <source>
        <strain evidence="8 9">DSM 103574</strain>
    </source>
</reference>
<evidence type="ECO:0000256" key="2">
    <source>
        <dbReference type="ARBA" id="ARBA00022840"/>
    </source>
</evidence>
<dbReference type="InterPro" id="IPR025662">
    <property type="entry name" value="Sigma_54_int_dom_ATP-bd_1"/>
</dbReference>
<dbReference type="InterPro" id="IPR003593">
    <property type="entry name" value="AAA+_ATPase"/>
</dbReference>
<dbReference type="PROSITE" id="PS50112">
    <property type="entry name" value="PAS"/>
    <property type="match status" value="1"/>
</dbReference>
<dbReference type="GO" id="GO:0005524">
    <property type="term" value="F:ATP binding"/>
    <property type="evidence" value="ECO:0007669"/>
    <property type="project" value="UniProtKB-KW"/>
</dbReference>
<dbReference type="PANTHER" id="PTHR32071:SF57">
    <property type="entry name" value="C4-DICARBOXYLATE TRANSPORT TRANSCRIPTIONAL REGULATORY PROTEIN DCTD"/>
    <property type="match status" value="1"/>
</dbReference>
<dbReference type="PROSITE" id="PS00675">
    <property type="entry name" value="SIGMA54_INTERACT_1"/>
    <property type="match status" value="1"/>
</dbReference>
<dbReference type="PROSITE" id="PS50045">
    <property type="entry name" value="SIGMA54_INTERACT_4"/>
    <property type="match status" value="1"/>
</dbReference>
<keyword evidence="9" id="KW-1185">Reference proteome</keyword>
<feature type="coiled-coil region" evidence="5">
    <location>
        <begin position="130"/>
        <end position="167"/>
    </location>
</feature>
<dbReference type="InterPro" id="IPR027417">
    <property type="entry name" value="P-loop_NTPase"/>
</dbReference>
<dbReference type="SUPFAM" id="SSF55785">
    <property type="entry name" value="PYP-like sensor domain (PAS domain)"/>
    <property type="match status" value="1"/>
</dbReference>
<dbReference type="Pfam" id="PF00989">
    <property type="entry name" value="PAS"/>
    <property type="match status" value="1"/>
</dbReference>
<dbReference type="PANTHER" id="PTHR32071">
    <property type="entry name" value="TRANSCRIPTIONAL REGULATORY PROTEIN"/>
    <property type="match status" value="1"/>
</dbReference>
<dbReference type="CDD" id="cd00009">
    <property type="entry name" value="AAA"/>
    <property type="match status" value="1"/>
</dbReference>
<dbReference type="Gene3D" id="1.10.8.60">
    <property type="match status" value="1"/>
</dbReference>
<keyword evidence="3" id="KW-0805">Transcription regulation</keyword>
<dbReference type="InterPro" id="IPR009057">
    <property type="entry name" value="Homeodomain-like_sf"/>
</dbReference>
<dbReference type="SUPFAM" id="SSF46689">
    <property type="entry name" value="Homeodomain-like"/>
    <property type="match status" value="1"/>
</dbReference>
<dbReference type="RefSeq" id="WP_163064779.1">
    <property type="nucleotide sequence ID" value="NZ_CP048649.1"/>
</dbReference>
<evidence type="ECO:0000259" key="7">
    <source>
        <dbReference type="PROSITE" id="PS50112"/>
    </source>
</evidence>
<feature type="domain" description="Sigma-54 factor interaction" evidence="6">
    <location>
        <begin position="173"/>
        <end position="401"/>
    </location>
</feature>
<dbReference type="NCBIfam" id="TIGR00229">
    <property type="entry name" value="sensory_box"/>
    <property type="match status" value="1"/>
</dbReference>
<dbReference type="PROSITE" id="PS00688">
    <property type="entry name" value="SIGMA54_INTERACT_3"/>
    <property type="match status" value="1"/>
</dbReference>
<proteinExistence type="predicted"/>
<evidence type="ECO:0000256" key="5">
    <source>
        <dbReference type="SAM" id="Coils"/>
    </source>
</evidence>
<dbReference type="EMBL" id="CP048649">
    <property type="protein sequence ID" value="QIB67859.1"/>
    <property type="molecule type" value="Genomic_DNA"/>
</dbReference>
<dbReference type="SMART" id="SM00382">
    <property type="entry name" value="AAA"/>
    <property type="match status" value="1"/>
</dbReference>
<dbReference type="GO" id="GO:0006355">
    <property type="term" value="P:regulation of DNA-templated transcription"/>
    <property type="evidence" value="ECO:0007669"/>
    <property type="project" value="InterPro"/>
</dbReference>
<dbReference type="InterPro" id="IPR000014">
    <property type="entry name" value="PAS"/>
</dbReference>
<feature type="domain" description="PAS" evidence="7">
    <location>
        <begin position="8"/>
        <end position="64"/>
    </location>
</feature>
<keyword evidence="4" id="KW-0804">Transcription</keyword>
<evidence type="ECO:0000259" key="6">
    <source>
        <dbReference type="PROSITE" id="PS50045"/>
    </source>
</evidence>
<dbReference type="InterPro" id="IPR002078">
    <property type="entry name" value="Sigma_54_int"/>
</dbReference>
<gene>
    <name evidence="8" type="ORF">Ami103574_00395</name>
</gene>
<evidence type="ECO:0000256" key="4">
    <source>
        <dbReference type="ARBA" id="ARBA00023163"/>
    </source>
</evidence>
<evidence type="ECO:0000256" key="1">
    <source>
        <dbReference type="ARBA" id="ARBA00022741"/>
    </source>
</evidence>
<dbReference type="Proteomes" id="UP000466848">
    <property type="component" value="Chromosome"/>
</dbReference>
<dbReference type="InterPro" id="IPR035965">
    <property type="entry name" value="PAS-like_dom_sf"/>
</dbReference>
<dbReference type="KEGG" id="abut:Ami103574_00395"/>
<keyword evidence="2" id="KW-0067">ATP-binding</keyword>
<evidence type="ECO:0000313" key="9">
    <source>
        <dbReference type="Proteomes" id="UP000466848"/>
    </source>
</evidence>
<sequence length="494" mass="56314">MEFKKVINFDTFSRIIDSSYDGLTYTDENGIIIFVNSSYCDITGIREDFLLGKSIYSLADMKYPISQMVIKVFEDKQSLSEAIQYNNSEKEVLVTVTPVYDGDKVFKGVIVNVRDLTNLFNLRKELTLINAKYAAEVEKKKKVYQELQKQKDQNEKLIIRLNNMLQSFDNFSFGGNSKQAHKLLELAYRISSVDSTILITGESGVGKEVFCRMVHSFFDTTKPLVKISCGAIPENLMESELFGHEPGAFTGAGKSVKKGIFELAQDGIIFLDEVGELSLYLQVKLLTVLQDRKFYRVGGTKEIHTNARIIAATNRNLKEEVAKGNFRSDLYYRLNVVPVHIPALRERKEDVVLLANQHLANLNEKNNTDIKISFELQKILEEYSWPGNIRELNNIVERMYVFNEDGLLTANNLPEELQGIAEEKNVLESERHRSLKAALDSFESRFILNNMDDSLSLSDIADKLSISLSTLERKIEKYGLQRRYKKGGREGEVK</sequence>
<dbReference type="AlphaFoldDB" id="A0A858BRP1"/>
<dbReference type="InterPro" id="IPR013767">
    <property type="entry name" value="PAS_fold"/>
</dbReference>
<dbReference type="InterPro" id="IPR025944">
    <property type="entry name" value="Sigma_54_int_dom_CS"/>
</dbReference>
<dbReference type="InterPro" id="IPR058031">
    <property type="entry name" value="AAA_lid_NorR"/>
</dbReference>